<name>A0AAN7ZRT6_9COLE</name>
<dbReference type="FunFam" id="3.40.50.300:FF:000163">
    <property type="entry name" value="Multidrug resistance-associated protein member 4"/>
    <property type="match status" value="1"/>
</dbReference>
<dbReference type="InterPro" id="IPR011527">
    <property type="entry name" value="ABC1_TM_dom"/>
</dbReference>
<feature type="transmembrane region" description="Helical" evidence="8">
    <location>
        <begin position="172"/>
        <end position="191"/>
    </location>
</feature>
<feature type="transmembrane region" description="Helical" evidence="8">
    <location>
        <begin position="401"/>
        <end position="433"/>
    </location>
</feature>
<dbReference type="GO" id="GO:0005524">
    <property type="term" value="F:ATP binding"/>
    <property type="evidence" value="ECO:0007669"/>
    <property type="project" value="UniProtKB-KW"/>
</dbReference>
<comment type="caution">
    <text evidence="11">The sequence shown here is derived from an EMBL/GenBank/DDBJ whole genome shotgun (WGS) entry which is preliminary data.</text>
</comment>
<keyword evidence="4" id="KW-0547">Nucleotide-binding</keyword>
<dbReference type="CDD" id="cd03244">
    <property type="entry name" value="ABCC_MRP_domain2"/>
    <property type="match status" value="1"/>
</dbReference>
<keyword evidence="3 8" id="KW-0812">Transmembrane</keyword>
<dbReference type="SUPFAM" id="SSF90123">
    <property type="entry name" value="ABC transporter transmembrane region"/>
    <property type="match status" value="1"/>
</dbReference>
<evidence type="ECO:0000313" key="12">
    <source>
        <dbReference type="Proteomes" id="UP001329430"/>
    </source>
</evidence>
<dbReference type="InterPro" id="IPR036640">
    <property type="entry name" value="ABC1_TM_sf"/>
</dbReference>
<evidence type="ECO:0000256" key="7">
    <source>
        <dbReference type="ARBA" id="ARBA00023136"/>
    </source>
</evidence>
<dbReference type="InterPro" id="IPR003439">
    <property type="entry name" value="ABC_transporter-like_ATP-bd"/>
</dbReference>
<proteinExistence type="predicted"/>
<evidence type="ECO:0000256" key="1">
    <source>
        <dbReference type="ARBA" id="ARBA00004141"/>
    </source>
</evidence>
<dbReference type="Pfam" id="PF00664">
    <property type="entry name" value="ABC_membrane"/>
    <property type="match status" value="1"/>
</dbReference>
<dbReference type="Pfam" id="PF00005">
    <property type="entry name" value="ABC_tran"/>
    <property type="match status" value="2"/>
</dbReference>
<keyword evidence="2" id="KW-0813">Transport</keyword>
<evidence type="ECO:0000256" key="8">
    <source>
        <dbReference type="SAM" id="Phobius"/>
    </source>
</evidence>
<keyword evidence="6 8" id="KW-1133">Transmembrane helix</keyword>
<feature type="transmembrane region" description="Helical" evidence="8">
    <location>
        <begin position="228"/>
        <end position="253"/>
    </location>
</feature>
<dbReference type="SUPFAM" id="SSF52540">
    <property type="entry name" value="P-loop containing nucleoside triphosphate hydrolases"/>
    <property type="match status" value="2"/>
</dbReference>
<gene>
    <name evidence="11" type="ORF">RI129_005015</name>
</gene>
<dbReference type="PROSITE" id="PS50893">
    <property type="entry name" value="ABC_TRANSPORTER_2"/>
    <property type="match status" value="1"/>
</dbReference>
<feature type="domain" description="ABC transmembrane type-1" evidence="10">
    <location>
        <begin position="183"/>
        <end position="468"/>
    </location>
</feature>
<reference evidence="11 12" key="1">
    <citation type="journal article" date="2024" name="Insects">
        <title>An Improved Chromosome-Level Genome Assembly of the Firefly Pyrocoelia pectoralis.</title>
        <authorList>
            <person name="Fu X."/>
            <person name="Meyer-Rochow V.B."/>
            <person name="Ballantyne L."/>
            <person name="Zhu X."/>
        </authorList>
    </citation>
    <scope>NUCLEOTIDE SEQUENCE [LARGE SCALE GENOMIC DNA]</scope>
    <source>
        <strain evidence="11">XCY_ONT2</strain>
    </source>
</reference>
<evidence type="ECO:0000259" key="9">
    <source>
        <dbReference type="PROSITE" id="PS50893"/>
    </source>
</evidence>
<dbReference type="PANTHER" id="PTHR24223">
    <property type="entry name" value="ATP-BINDING CASSETTE SUB-FAMILY C"/>
    <property type="match status" value="1"/>
</dbReference>
<dbReference type="GO" id="GO:0140359">
    <property type="term" value="F:ABC-type transporter activity"/>
    <property type="evidence" value="ECO:0007669"/>
    <property type="project" value="InterPro"/>
</dbReference>
<dbReference type="GO" id="GO:0016887">
    <property type="term" value="F:ATP hydrolysis activity"/>
    <property type="evidence" value="ECO:0007669"/>
    <property type="project" value="InterPro"/>
</dbReference>
<evidence type="ECO:0008006" key="13">
    <source>
        <dbReference type="Google" id="ProtNLM"/>
    </source>
</evidence>
<feature type="domain" description="ABC transporter" evidence="9">
    <location>
        <begin position="504"/>
        <end position="722"/>
    </location>
</feature>
<keyword evidence="5" id="KW-0067">ATP-binding</keyword>
<dbReference type="GO" id="GO:0016020">
    <property type="term" value="C:membrane"/>
    <property type="evidence" value="ECO:0007669"/>
    <property type="project" value="UniProtKB-SubCell"/>
</dbReference>
<evidence type="ECO:0000256" key="5">
    <source>
        <dbReference type="ARBA" id="ARBA00022840"/>
    </source>
</evidence>
<evidence type="ECO:0000256" key="3">
    <source>
        <dbReference type="ARBA" id="ARBA00022692"/>
    </source>
</evidence>
<dbReference type="EMBL" id="JAVRBK010000003">
    <property type="protein sequence ID" value="KAK5646551.1"/>
    <property type="molecule type" value="Genomic_DNA"/>
</dbReference>
<feature type="transmembrane region" description="Helical" evidence="8">
    <location>
        <begin position="298"/>
        <end position="319"/>
    </location>
</feature>
<keyword evidence="7 8" id="KW-0472">Membrane</keyword>
<evidence type="ECO:0000256" key="4">
    <source>
        <dbReference type="ARBA" id="ARBA00022741"/>
    </source>
</evidence>
<dbReference type="InterPro" id="IPR050173">
    <property type="entry name" value="ABC_transporter_C-like"/>
</dbReference>
<dbReference type="InterPro" id="IPR027417">
    <property type="entry name" value="P-loop_NTPase"/>
</dbReference>
<dbReference type="Gene3D" id="1.20.1560.10">
    <property type="entry name" value="ABC transporter type 1, transmembrane domain"/>
    <property type="match status" value="1"/>
</dbReference>
<keyword evidence="12" id="KW-1185">Reference proteome</keyword>
<dbReference type="InterPro" id="IPR003593">
    <property type="entry name" value="AAA+_ATPase"/>
</dbReference>
<evidence type="ECO:0000313" key="11">
    <source>
        <dbReference type="EMBL" id="KAK5646551.1"/>
    </source>
</evidence>
<dbReference type="FunFam" id="1.20.1560.10:FF:000014">
    <property type="entry name" value="Multidrug resistance-associated protein member 4"/>
    <property type="match status" value="1"/>
</dbReference>
<dbReference type="PANTHER" id="PTHR24223:SF448">
    <property type="entry name" value="FI20146P1-RELATED"/>
    <property type="match status" value="1"/>
</dbReference>
<dbReference type="PROSITE" id="PS00211">
    <property type="entry name" value="ABC_TRANSPORTER_1"/>
    <property type="match status" value="1"/>
</dbReference>
<evidence type="ECO:0000259" key="10">
    <source>
        <dbReference type="PROSITE" id="PS50929"/>
    </source>
</evidence>
<dbReference type="PROSITE" id="PS50929">
    <property type="entry name" value="ABC_TM1F"/>
    <property type="match status" value="1"/>
</dbReference>
<accession>A0AAN7ZRT6</accession>
<organism evidence="11 12">
    <name type="scientific">Pyrocoelia pectoralis</name>
    <dbReference type="NCBI Taxonomy" id="417401"/>
    <lineage>
        <taxon>Eukaryota</taxon>
        <taxon>Metazoa</taxon>
        <taxon>Ecdysozoa</taxon>
        <taxon>Arthropoda</taxon>
        <taxon>Hexapoda</taxon>
        <taxon>Insecta</taxon>
        <taxon>Pterygota</taxon>
        <taxon>Neoptera</taxon>
        <taxon>Endopterygota</taxon>
        <taxon>Coleoptera</taxon>
        <taxon>Polyphaga</taxon>
        <taxon>Elateriformia</taxon>
        <taxon>Elateroidea</taxon>
        <taxon>Lampyridae</taxon>
        <taxon>Lampyrinae</taxon>
        <taxon>Pyrocoelia</taxon>
    </lineage>
</organism>
<evidence type="ECO:0000256" key="6">
    <source>
        <dbReference type="ARBA" id="ARBA00022989"/>
    </source>
</evidence>
<comment type="subcellular location">
    <subcellularLocation>
        <location evidence="1">Membrane</location>
        <topology evidence="1">Multi-pass membrane protein</topology>
    </subcellularLocation>
</comment>
<dbReference type="AlphaFoldDB" id="A0AAN7ZRT6"/>
<feature type="transmembrane region" description="Helical" evidence="8">
    <location>
        <begin position="325"/>
        <end position="345"/>
    </location>
</feature>
<dbReference type="InterPro" id="IPR017871">
    <property type="entry name" value="ABC_transporter-like_CS"/>
</dbReference>
<dbReference type="Proteomes" id="UP001329430">
    <property type="component" value="Chromosome 3"/>
</dbReference>
<sequence length="723" mass="81048">MAQLPSGDRTIIGERGKSLSGGQKARINLARCMYRRADIYLLDDPLSAVDSKVGKHLFEECIKGFLKDKMCLLVTHQVKYAKEADNIIVMKDGRIVEAGTYNELNSNGVDFLKLVQVNLTDDDDDDDQQEHVVKSPENSQVVQPITGGDYDEVEDTEQLATGSIKAATYISYLKAGGLLFGWLIILPAFILTQTSMNVCDYFLSNWVNSLQEIDEFNQTEITEENDVLYVYGGIISTIIVFGIGHSVLFFIFAMRISVKLHDMTFEKISNATMGFFNENPVGRILNRFSKDMGIIDNYIPLVFSEFIEIILMLFGAMILSVVVNVWLLIPSLGLILTFYAIRIVYLETSRSVKRIEGITRSPIFTHLTSSVHGLSTIRAFLAENNLVHEFDDVQDHHSSAWYLFISASVAFGFWLDIIANIFISSVIVIILLISEESRGGDVGLVVTQYVSLAGVLQWGMRQLSELENNMTSVERVLEYNNVPLEPTRELVSELPKTWPEQGKITFKNVSMKYSKNSEPILKDLDFSVYPGEKIGLVGRTGAGKTSSTLALFQLYDITGSILIDDVDTTKIPLEKLRSKLSVIPQDPVLFTGSIRQNLDPFNEYPDDVLWNALEEVELKDSIDETSGLSMNVSEGGCNFSVGQRQLVCLARAIIRNQKILIMDEATANVDPYTDNLIQQTIRRTFSNSTVLTIAHRLHTIMDASRVMVLIPEKLSNLIIHTNY</sequence>
<evidence type="ECO:0000256" key="2">
    <source>
        <dbReference type="ARBA" id="ARBA00022448"/>
    </source>
</evidence>
<dbReference type="Gene3D" id="3.40.50.300">
    <property type="entry name" value="P-loop containing nucleotide triphosphate hydrolases"/>
    <property type="match status" value="2"/>
</dbReference>
<dbReference type="SMART" id="SM00382">
    <property type="entry name" value="AAA"/>
    <property type="match status" value="1"/>
</dbReference>
<protein>
    <recommendedName>
        <fullName evidence="13">Multidrug resistance-associated protein lethal(2)03659</fullName>
    </recommendedName>
</protein>